<comment type="similarity">
    <text evidence="3 10">Belongs to the cytochrome P450 family.</text>
</comment>
<dbReference type="CDD" id="cd11043">
    <property type="entry name" value="CYP90-like"/>
    <property type="match status" value="1"/>
</dbReference>
<dbReference type="Gene3D" id="1.10.630.10">
    <property type="entry name" value="Cytochrome P450"/>
    <property type="match status" value="1"/>
</dbReference>
<dbReference type="PROSITE" id="PS00086">
    <property type="entry name" value="CYTOCHROME_P450"/>
    <property type="match status" value="1"/>
</dbReference>
<evidence type="ECO:0000256" key="8">
    <source>
        <dbReference type="ARBA" id="ARBA00023004"/>
    </source>
</evidence>
<evidence type="ECO:0000256" key="6">
    <source>
        <dbReference type="ARBA" id="ARBA00022989"/>
    </source>
</evidence>
<dbReference type="PRINTS" id="PR00463">
    <property type="entry name" value="EP450I"/>
</dbReference>
<dbReference type="EMBL" id="JAKUCV010003501">
    <property type="protein sequence ID" value="KAJ4838683.1"/>
    <property type="molecule type" value="Genomic_DNA"/>
</dbReference>
<dbReference type="Proteomes" id="UP001141552">
    <property type="component" value="Unassembled WGS sequence"/>
</dbReference>
<dbReference type="Pfam" id="PF00067">
    <property type="entry name" value="p450"/>
    <property type="match status" value="1"/>
</dbReference>
<dbReference type="FunFam" id="1.10.630.10:FF:000022">
    <property type="entry name" value="Taxadiene 5-alpha hydroxylase"/>
    <property type="match status" value="1"/>
</dbReference>
<evidence type="ECO:0000256" key="7">
    <source>
        <dbReference type="ARBA" id="ARBA00023002"/>
    </source>
</evidence>
<keyword evidence="7 10" id="KW-0560">Oxidoreductase</keyword>
<dbReference type="PANTHER" id="PTHR24286">
    <property type="entry name" value="CYTOCHROME P450 26"/>
    <property type="match status" value="1"/>
</dbReference>
<dbReference type="GO" id="GO:0016125">
    <property type="term" value="P:sterol metabolic process"/>
    <property type="evidence" value="ECO:0007669"/>
    <property type="project" value="TreeGrafter"/>
</dbReference>
<dbReference type="GO" id="GO:0004497">
    <property type="term" value="F:monooxygenase activity"/>
    <property type="evidence" value="ECO:0007669"/>
    <property type="project" value="UniProtKB-KW"/>
</dbReference>
<dbReference type="GO" id="GO:0016705">
    <property type="term" value="F:oxidoreductase activity, acting on paired donors, with incorporation or reduction of molecular oxygen"/>
    <property type="evidence" value="ECO:0007669"/>
    <property type="project" value="InterPro"/>
</dbReference>
<evidence type="ECO:0000313" key="13">
    <source>
        <dbReference type="Proteomes" id="UP001141552"/>
    </source>
</evidence>
<evidence type="ECO:0000256" key="9">
    <source>
        <dbReference type="PIRSR" id="PIRSR602401-1"/>
    </source>
</evidence>
<proteinExistence type="inferred from homology"/>
<evidence type="ECO:0000256" key="2">
    <source>
        <dbReference type="ARBA" id="ARBA00004167"/>
    </source>
</evidence>
<reference evidence="12" key="2">
    <citation type="journal article" date="2023" name="Plants (Basel)">
        <title>Annotation of the Turnera subulata (Passifloraceae) Draft Genome Reveals the S-Locus Evolved after the Divergence of Turneroideae from Passifloroideae in a Stepwise Manner.</title>
        <authorList>
            <person name="Henning P.M."/>
            <person name="Roalson E.H."/>
            <person name="Mir W."/>
            <person name="McCubbin A.G."/>
            <person name="Shore J.S."/>
        </authorList>
    </citation>
    <scope>NUCLEOTIDE SEQUENCE</scope>
    <source>
        <strain evidence="12">F60SS</strain>
    </source>
</reference>
<keyword evidence="4 11" id="KW-0812">Transmembrane</keyword>
<keyword evidence="9 10" id="KW-0349">Heme</keyword>
<name>A0A9Q0FVL8_9ROSI</name>
<keyword evidence="13" id="KW-1185">Reference proteome</keyword>
<dbReference type="GO" id="GO:0020037">
    <property type="term" value="F:heme binding"/>
    <property type="evidence" value="ECO:0007669"/>
    <property type="project" value="InterPro"/>
</dbReference>
<dbReference type="GO" id="GO:0016020">
    <property type="term" value="C:membrane"/>
    <property type="evidence" value="ECO:0007669"/>
    <property type="project" value="UniProtKB-SubCell"/>
</dbReference>
<gene>
    <name evidence="12" type="ORF">Tsubulata_003115</name>
</gene>
<comment type="subcellular location">
    <subcellularLocation>
        <location evidence="2">Membrane</location>
        <topology evidence="2">Single-pass membrane protein</topology>
    </subcellularLocation>
</comment>
<keyword evidence="5 9" id="KW-0479">Metal-binding</keyword>
<evidence type="ECO:0008006" key="14">
    <source>
        <dbReference type="Google" id="ProtNLM"/>
    </source>
</evidence>
<dbReference type="OrthoDB" id="3945418at2759"/>
<reference evidence="12" key="1">
    <citation type="submission" date="2022-02" db="EMBL/GenBank/DDBJ databases">
        <authorList>
            <person name="Henning P.M."/>
            <person name="McCubbin A.G."/>
            <person name="Shore J.S."/>
        </authorList>
    </citation>
    <scope>NUCLEOTIDE SEQUENCE</scope>
    <source>
        <strain evidence="12">F60SS</strain>
        <tissue evidence="12">Leaves</tissue>
    </source>
</reference>
<dbReference type="AlphaFoldDB" id="A0A9Q0FVL8"/>
<comment type="caution">
    <text evidence="12">The sequence shown here is derived from an EMBL/GenBank/DDBJ whole genome shotgun (WGS) entry which is preliminary data.</text>
</comment>
<dbReference type="InterPro" id="IPR036396">
    <property type="entry name" value="Cyt_P450_sf"/>
</dbReference>
<accession>A0A9Q0FVL8</accession>
<dbReference type="SUPFAM" id="SSF48264">
    <property type="entry name" value="Cytochrome P450"/>
    <property type="match status" value="1"/>
</dbReference>
<evidence type="ECO:0000256" key="5">
    <source>
        <dbReference type="ARBA" id="ARBA00022723"/>
    </source>
</evidence>
<protein>
    <recommendedName>
        <fullName evidence="14">Cytochrome P450</fullName>
    </recommendedName>
</protein>
<dbReference type="PRINTS" id="PR00385">
    <property type="entry name" value="P450"/>
</dbReference>
<comment type="cofactor">
    <cofactor evidence="1 9">
        <name>heme</name>
        <dbReference type="ChEBI" id="CHEBI:30413"/>
    </cofactor>
</comment>
<evidence type="ECO:0000256" key="10">
    <source>
        <dbReference type="RuleBase" id="RU000461"/>
    </source>
</evidence>
<evidence type="ECO:0000256" key="11">
    <source>
        <dbReference type="SAM" id="Phobius"/>
    </source>
</evidence>
<keyword evidence="8 9" id="KW-0408">Iron</keyword>
<keyword evidence="11" id="KW-0472">Membrane</keyword>
<evidence type="ECO:0000313" key="12">
    <source>
        <dbReference type="EMBL" id="KAJ4838683.1"/>
    </source>
</evidence>
<feature type="binding site" description="axial binding residue" evidence="9">
    <location>
        <position position="430"/>
    </location>
    <ligand>
        <name>heme</name>
        <dbReference type="ChEBI" id="CHEBI:30413"/>
    </ligand>
    <ligandPart>
        <name>Fe</name>
        <dbReference type="ChEBI" id="CHEBI:18248"/>
    </ligandPart>
</feature>
<dbReference type="InterPro" id="IPR002401">
    <property type="entry name" value="Cyt_P450_E_grp-I"/>
</dbReference>
<evidence type="ECO:0000256" key="1">
    <source>
        <dbReference type="ARBA" id="ARBA00001971"/>
    </source>
</evidence>
<evidence type="ECO:0000256" key="4">
    <source>
        <dbReference type="ARBA" id="ARBA00022692"/>
    </source>
</evidence>
<dbReference type="InterPro" id="IPR017972">
    <property type="entry name" value="Cyt_P450_CS"/>
</dbReference>
<dbReference type="PANTHER" id="PTHR24286:SF217">
    <property type="entry name" value="OS07G0520300 PROTEIN"/>
    <property type="match status" value="1"/>
</dbReference>
<keyword evidence="6 11" id="KW-1133">Transmembrane helix</keyword>
<sequence>LAMDPVIYFCLLLFLILPLYLLVTRKQYSRRLPPGSMGLPIIGQSLSFLRAMRNNTAEEWLRDRIRRYGPVSKMNLLGAPTIFLPGLAANKLIYTNGSILANQKPSSIRRLCGPRNILELTGNDHKRIRAAVVSFLKPEALKEYVGKMEDEVVKHFRMHWHGKQKVSALPLMRTLTFNLMTSLIFGLEQGGKRDILLQLFGQMLDGMLSVPVNLPFTRFSRSLQASSKIRTMIMDLIRERRGALLEQSNVNVSSQQDLITSFLGLRDDDQDNSVVISDQEIVDNALLVMLAGYDTSSVLLSFLIRILAIDPDVYAGVVQEQEEIAKSKQAGQHLTWDDLARMKYSWRVAMECLRMTPPVFSSFRKVLKDFEYEGYLIPKGWQVFTAAPMTHMDECIFPNPSKFDPTRFEKQSSSIPPYSFVAFGGGPRICPGYEFSRIETLITLHYLVTKFTWKLCGDASFCRDPMPTFKNGLEIQIEPKISCF</sequence>
<dbReference type="GO" id="GO:0005506">
    <property type="term" value="F:iron ion binding"/>
    <property type="evidence" value="ECO:0007669"/>
    <property type="project" value="InterPro"/>
</dbReference>
<evidence type="ECO:0000256" key="3">
    <source>
        <dbReference type="ARBA" id="ARBA00010617"/>
    </source>
</evidence>
<feature type="transmembrane region" description="Helical" evidence="11">
    <location>
        <begin position="6"/>
        <end position="23"/>
    </location>
</feature>
<keyword evidence="10" id="KW-0503">Monooxygenase</keyword>
<dbReference type="InterPro" id="IPR001128">
    <property type="entry name" value="Cyt_P450"/>
</dbReference>
<feature type="non-terminal residue" evidence="12">
    <location>
        <position position="484"/>
    </location>
</feature>
<organism evidence="12 13">
    <name type="scientific">Turnera subulata</name>
    <dbReference type="NCBI Taxonomy" id="218843"/>
    <lineage>
        <taxon>Eukaryota</taxon>
        <taxon>Viridiplantae</taxon>
        <taxon>Streptophyta</taxon>
        <taxon>Embryophyta</taxon>
        <taxon>Tracheophyta</taxon>
        <taxon>Spermatophyta</taxon>
        <taxon>Magnoliopsida</taxon>
        <taxon>eudicotyledons</taxon>
        <taxon>Gunneridae</taxon>
        <taxon>Pentapetalae</taxon>
        <taxon>rosids</taxon>
        <taxon>fabids</taxon>
        <taxon>Malpighiales</taxon>
        <taxon>Passifloraceae</taxon>
        <taxon>Turnera</taxon>
    </lineage>
</organism>